<protein>
    <submittedName>
        <fullName evidence="1">Uncharacterized protein</fullName>
    </submittedName>
</protein>
<evidence type="ECO:0000313" key="1">
    <source>
        <dbReference type="EMBL" id="AVJ51019.1"/>
    </source>
</evidence>
<dbReference type="Proteomes" id="UP000241138">
    <property type="component" value="Segment"/>
</dbReference>
<name>A0A2P1CIM5_9CAUD</name>
<dbReference type="EMBL" id="MG944216">
    <property type="protein sequence ID" value="AVJ51019.1"/>
    <property type="molecule type" value="Genomic_DNA"/>
</dbReference>
<evidence type="ECO:0000313" key="2">
    <source>
        <dbReference type="Proteomes" id="UP000241138"/>
    </source>
</evidence>
<reference evidence="1 2" key="1">
    <citation type="submission" date="2018-02" db="EMBL/GenBank/DDBJ databases">
        <authorList>
            <person name="Zacj K.M."/>
            <person name="Aull H.G."/>
            <person name="Garlena R.A."/>
            <person name="Russell D.A."/>
            <person name="Pope W.H."/>
            <person name="Jacobs-Sera D."/>
            <person name="Hatfull G.F."/>
        </authorList>
    </citation>
    <scope>NUCLEOTIDE SEQUENCE [LARGE SCALE GENOMIC DNA]</scope>
</reference>
<accession>A0A2P1CIM5</accession>
<sequence>MNTKAIARKTGIAISIINETARDLGIASYDYTNHCWRVQDSKAEAFIQHITKEA</sequence>
<proteinExistence type="predicted"/>
<organism evidence="1 2">
    <name type="scientific">Microbacterium phage Pajaza</name>
    <dbReference type="NCBI Taxonomy" id="2099443"/>
    <lineage>
        <taxon>Viruses</taxon>
        <taxon>Duplodnaviria</taxon>
        <taxon>Heunggongvirae</taxon>
        <taxon>Uroviricota</taxon>
        <taxon>Caudoviricetes</taxon>
        <taxon>Pikminvirus</taxon>
        <taxon>Pikminvirus pikmin</taxon>
    </lineage>
</organism>
<gene>
    <name evidence="1" type="primary">28</name>
    <name evidence="1" type="ORF">PBI_PAJAZA_28</name>
</gene>